<gene>
    <name evidence="8" type="ORF">OJ253_835</name>
</gene>
<accession>A0A9D5HYJ1</accession>
<keyword evidence="3" id="KW-0863">Zinc-finger</keyword>
<dbReference type="OrthoDB" id="191651at2759"/>
<keyword evidence="5" id="KW-0539">Nucleus</keyword>
<dbReference type="GO" id="GO:0005634">
    <property type="term" value="C:nucleus"/>
    <property type="evidence" value="ECO:0007669"/>
    <property type="project" value="UniProtKB-SubCell"/>
</dbReference>
<evidence type="ECO:0000313" key="8">
    <source>
        <dbReference type="EMBL" id="KAJ1611571.1"/>
    </source>
</evidence>
<evidence type="ECO:0000256" key="4">
    <source>
        <dbReference type="ARBA" id="ARBA00022833"/>
    </source>
</evidence>
<evidence type="ECO:0000256" key="1">
    <source>
        <dbReference type="ARBA" id="ARBA00004123"/>
    </source>
</evidence>
<keyword evidence="4" id="KW-0862">Zinc</keyword>
<evidence type="ECO:0000256" key="2">
    <source>
        <dbReference type="ARBA" id="ARBA00022723"/>
    </source>
</evidence>
<evidence type="ECO:0000256" key="3">
    <source>
        <dbReference type="ARBA" id="ARBA00022771"/>
    </source>
</evidence>
<dbReference type="SUPFAM" id="SSF57667">
    <property type="entry name" value="beta-beta-alpha zinc fingers"/>
    <property type="match status" value="1"/>
</dbReference>
<keyword evidence="8" id="KW-0687">Ribonucleoprotein</keyword>
<feature type="region of interest" description="Disordered" evidence="6">
    <location>
        <begin position="95"/>
        <end position="160"/>
    </location>
</feature>
<feature type="region of interest" description="Disordered" evidence="6">
    <location>
        <begin position="174"/>
        <end position="226"/>
    </location>
</feature>
<evidence type="ECO:0000256" key="5">
    <source>
        <dbReference type="ARBA" id="ARBA00023242"/>
    </source>
</evidence>
<protein>
    <submittedName>
        <fullName evidence="8">U1 small nuclear ribonucleoprotein c-like finger</fullName>
    </submittedName>
</protein>
<reference evidence="8" key="1">
    <citation type="submission" date="2022-10" db="EMBL/GenBank/DDBJ databases">
        <title>Adaptive evolution leads to modifications in subtelomeric GC content in a zoonotic Cryptosporidium species.</title>
        <authorList>
            <person name="Li J."/>
            <person name="Feng Y."/>
            <person name="Xiao L."/>
        </authorList>
    </citation>
    <scope>NUCLEOTIDE SEQUENCE</scope>
    <source>
        <strain evidence="8">33844</strain>
    </source>
</reference>
<dbReference type="GO" id="GO:0003676">
    <property type="term" value="F:nucleic acid binding"/>
    <property type="evidence" value="ECO:0007669"/>
    <property type="project" value="InterPro"/>
</dbReference>
<dbReference type="InterPro" id="IPR036236">
    <property type="entry name" value="Znf_C2H2_sf"/>
</dbReference>
<dbReference type="EMBL" id="JAPCXC010000014">
    <property type="protein sequence ID" value="KAJ1611571.1"/>
    <property type="molecule type" value="Genomic_DNA"/>
</dbReference>
<dbReference type="PROSITE" id="PS50171">
    <property type="entry name" value="ZF_MATRIN"/>
    <property type="match status" value="1"/>
</dbReference>
<organism evidence="8">
    <name type="scientific">Cryptosporidium canis</name>
    <dbReference type="NCBI Taxonomy" id="195482"/>
    <lineage>
        <taxon>Eukaryota</taxon>
        <taxon>Sar</taxon>
        <taxon>Alveolata</taxon>
        <taxon>Apicomplexa</taxon>
        <taxon>Conoidasida</taxon>
        <taxon>Coccidia</taxon>
        <taxon>Eucoccidiorida</taxon>
        <taxon>Eimeriorina</taxon>
        <taxon>Cryptosporidiidae</taxon>
        <taxon>Cryptosporidium</taxon>
    </lineage>
</organism>
<evidence type="ECO:0000259" key="7">
    <source>
        <dbReference type="PROSITE" id="PS50171"/>
    </source>
</evidence>
<dbReference type="Proteomes" id="UP001067231">
    <property type="component" value="Unassembled WGS sequence"/>
</dbReference>
<keyword evidence="2" id="KW-0479">Metal-binding</keyword>
<dbReference type="InterPro" id="IPR003604">
    <property type="entry name" value="Matrin/U1-like-C_Znf_C2H2"/>
</dbReference>
<sequence>MRRDREVSNKHYCEVCKIWIENHPNNLRSHQEGGRHRYNLRKLFKSESYRESQKKKNEDEVRKEFLKMQGVQEPPSQERRTIKLIDKDRQRSRGIFRCSGFKGGSPAEQDQSSSESDDSNGDSVEQSGQAGIIGQWEEVQGSESAYSEGSILEPPAMDLFKPSGRCVQVRNHSLSQNVYSNISEPGASSEEEQHGQKSPGEAQEERPQKLKIAFKPRKVPNRAQGS</sequence>
<proteinExistence type="predicted"/>
<dbReference type="SMART" id="SM00451">
    <property type="entry name" value="ZnF_U1"/>
    <property type="match status" value="1"/>
</dbReference>
<evidence type="ECO:0000256" key="6">
    <source>
        <dbReference type="SAM" id="MobiDB-lite"/>
    </source>
</evidence>
<feature type="compositionally biased region" description="Polar residues" evidence="6">
    <location>
        <begin position="174"/>
        <end position="183"/>
    </location>
</feature>
<comment type="subcellular location">
    <subcellularLocation>
        <location evidence="1">Nucleus</location>
    </subcellularLocation>
</comment>
<comment type="caution">
    <text evidence="8">The sequence shown here is derived from an EMBL/GenBank/DDBJ whole genome shotgun (WGS) entry which is preliminary data.</text>
</comment>
<name>A0A9D5HYJ1_9CRYT</name>
<feature type="domain" description="Matrin-type" evidence="7">
    <location>
        <begin position="11"/>
        <end position="42"/>
    </location>
</feature>
<dbReference type="InterPro" id="IPR000690">
    <property type="entry name" value="Matrin/U1-C_Znf_C2H2"/>
</dbReference>
<dbReference type="Gene3D" id="3.30.160.60">
    <property type="entry name" value="Classic Zinc Finger"/>
    <property type="match status" value="1"/>
</dbReference>
<dbReference type="AlphaFoldDB" id="A0A9D5HYJ1"/>
<dbReference type="GO" id="GO:1990904">
    <property type="term" value="C:ribonucleoprotein complex"/>
    <property type="evidence" value="ECO:0007669"/>
    <property type="project" value="UniProtKB-KW"/>
</dbReference>
<dbReference type="GO" id="GO:0008270">
    <property type="term" value="F:zinc ion binding"/>
    <property type="evidence" value="ECO:0007669"/>
    <property type="project" value="UniProtKB-KW"/>
</dbReference>